<dbReference type="AlphaFoldDB" id="A0A1A6HJ70"/>
<accession>A0A1A6HJ70</accession>
<dbReference type="PANTHER" id="PTHR23087:SF13">
    <property type="entry name" value="NON-HISTONE CHROMOSOMAL PROTEIN HMG-17"/>
    <property type="match status" value="1"/>
</dbReference>
<feature type="compositionally biased region" description="Basic and acidic residues" evidence="8">
    <location>
        <begin position="52"/>
        <end position="66"/>
    </location>
</feature>
<evidence type="ECO:0000256" key="1">
    <source>
        <dbReference type="ARBA" id="ARBA00004123"/>
    </source>
</evidence>
<evidence type="ECO:0000256" key="5">
    <source>
        <dbReference type="ARBA" id="ARBA00037490"/>
    </source>
</evidence>
<feature type="region of interest" description="Disordered" evidence="8">
    <location>
        <begin position="1"/>
        <end position="66"/>
    </location>
</feature>
<dbReference type="PANTHER" id="PTHR23087">
    <property type="entry name" value="NONHISTONE CHROMOSOMAL PROTEIN HMG"/>
    <property type="match status" value="1"/>
</dbReference>
<comment type="function">
    <text evidence="5">Binds to the inner side of the nucleosomal DNA thus altering the interaction between the DNA and the histone octamer. May be involved in the process which maintains transcribable genes in a unique chromatin conformation.</text>
</comment>
<feature type="compositionally biased region" description="Basic residues" evidence="8">
    <location>
        <begin position="20"/>
        <end position="32"/>
    </location>
</feature>
<evidence type="ECO:0000256" key="7">
    <source>
        <dbReference type="ARBA" id="ARBA00042290"/>
    </source>
</evidence>
<dbReference type="GO" id="GO:0031492">
    <property type="term" value="F:nucleosomal DNA binding"/>
    <property type="evidence" value="ECO:0007669"/>
    <property type="project" value="InterPro"/>
</dbReference>
<evidence type="ECO:0000256" key="4">
    <source>
        <dbReference type="ARBA" id="ARBA00023242"/>
    </source>
</evidence>
<evidence type="ECO:0000313" key="9">
    <source>
        <dbReference type="EMBL" id="OBS78020.1"/>
    </source>
</evidence>
<dbReference type="GO" id="GO:0006325">
    <property type="term" value="P:chromatin organization"/>
    <property type="evidence" value="ECO:0007669"/>
    <property type="project" value="TreeGrafter"/>
</dbReference>
<dbReference type="InterPro" id="IPR000079">
    <property type="entry name" value="HMGN_fam"/>
</dbReference>
<gene>
    <name evidence="9" type="ORF">A6R68_19588</name>
</gene>
<keyword evidence="3" id="KW-0238">DNA-binding</keyword>
<evidence type="ECO:0000256" key="6">
    <source>
        <dbReference type="ARBA" id="ARBA00040304"/>
    </source>
</evidence>
<dbReference type="EMBL" id="LZPO01027589">
    <property type="protein sequence ID" value="OBS78020.1"/>
    <property type="molecule type" value="Genomic_DNA"/>
</dbReference>
<evidence type="ECO:0000313" key="10">
    <source>
        <dbReference type="Proteomes" id="UP000092124"/>
    </source>
</evidence>
<evidence type="ECO:0000256" key="3">
    <source>
        <dbReference type="ARBA" id="ARBA00023125"/>
    </source>
</evidence>
<sequence length="181" mass="20710">MPVRETIHLWRPPTTTTTTPKRRAKKNAKAAKAKVINEPRRSARLSAGPDPPKPETKPTKTPAKNERKMLKRLKGKADAGKMRAIWQAVEMSKQTGHREMEMLELAKFNHWQLPLQLSTDAVQYRLAVQPRVLTLRGWHIQKRPFVSHHSVSSSVIAVAMDQDIGTPQYLHYRLPYHTFPG</sequence>
<reference evidence="9 10" key="1">
    <citation type="submission" date="2016-06" db="EMBL/GenBank/DDBJ databases">
        <title>The Draft Genome Sequence and Annotation of the Desert Woodrat Neotoma lepida.</title>
        <authorList>
            <person name="Campbell M."/>
            <person name="Oakeson K.F."/>
            <person name="Yandell M."/>
            <person name="Halpert J.R."/>
            <person name="Dearing D."/>
        </authorList>
    </citation>
    <scope>NUCLEOTIDE SEQUENCE [LARGE SCALE GENOMIC DNA]</scope>
    <source>
        <strain evidence="9">417</strain>
        <tissue evidence="9">Liver</tissue>
    </source>
</reference>
<proteinExistence type="inferred from homology"/>
<name>A0A1A6HJ70_NEOLE</name>
<evidence type="ECO:0000256" key="2">
    <source>
        <dbReference type="ARBA" id="ARBA00007696"/>
    </source>
</evidence>
<keyword evidence="4" id="KW-0539">Nucleus</keyword>
<comment type="similarity">
    <text evidence="2">Belongs to the HMGN family.</text>
</comment>
<dbReference type="Proteomes" id="UP000092124">
    <property type="component" value="Unassembled WGS sequence"/>
</dbReference>
<comment type="caution">
    <text evidence="9">The sequence shown here is derived from an EMBL/GenBank/DDBJ whole genome shotgun (WGS) entry which is preliminary data.</text>
</comment>
<keyword evidence="10" id="KW-1185">Reference proteome</keyword>
<dbReference type="GO" id="GO:0005634">
    <property type="term" value="C:nucleus"/>
    <property type="evidence" value="ECO:0007669"/>
    <property type="project" value="UniProtKB-SubCell"/>
</dbReference>
<dbReference type="PRINTS" id="PR00925">
    <property type="entry name" value="NONHISHMG17"/>
</dbReference>
<organism evidence="9 10">
    <name type="scientific">Neotoma lepida</name>
    <name type="common">Desert woodrat</name>
    <dbReference type="NCBI Taxonomy" id="56216"/>
    <lineage>
        <taxon>Eukaryota</taxon>
        <taxon>Metazoa</taxon>
        <taxon>Chordata</taxon>
        <taxon>Craniata</taxon>
        <taxon>Vertebrata</taxon>
        <taxon>Euteleostomi</taxon>
        <taxon>Mammalia</taxon>
        <taxon>Eutheria</taxon>
        <taxon>Euarchontoglires</taxon>
        <taxon>Glires</taxon>
        <taxon>Rodentia</taxon>
        <taxon>Myomorpha</taxon>
        <taxon>Muroidea</taxon>
        <taxon>Cricetidae</taxon>
        <taxon>Neotominae</taxon>
        <taxon>Neotoma</taxon>
    </lineage>
</organism>
<evidence type="ECO:0000256" key="8">
    <source>
        <dbReference type="SAM" id="MobiDB-lite"/>
    </source>
</evidence>
<protein>
    <recommendedName>
        <fullName evidence="6">Non-histone chromosomal protein HMG-17</fullName>
    </recommendedName>
    <alternativeName>
        <fullName evidence="7">High mobility group nucleosome-binding domain-containing protein 2</fullName>
    </alternativeName>
</protein>
<dbReference type="SMART" id="SM00527">
    <property type="entry name" value="HMG17"/>
    <property type="match status" value="1"/>
</dbReference>
<comment type="subcellular location">
    <subcellularLocation>
        <location evidence="1">Nucleus</location>
    </subcellularLocation>
</comment>
<dbReference type="Pfam" id="PF01101">
    <property type="entry name" value="HMG14_17"/>
    <property type="match status" value="1"/>
</dbReference>
<dbReference type="GO" id="GO:0000785">
    <property type="term" value="C:chromatin"/>
    <property type="evidence" value="ECO:0007669"/>
    <property type="project" value="InterPro"/>
</dbReference>